<dbReference type="PANTHER" id="PTHR33975:SF5">
    <property type="entry name" value="PROTEIN, PUTATIVE-RELATED"/>
    <property type="match status" value="1"/>
</dbReference>
<reference evidence="2" key="1">
    <citation type="submission" date="2022-03" db="EMBL/GenBank/DDBJ databases">
        <title>A functionally conserved STORR gene fusion in Papaver species that diverged 16.8 million years ago.</title>
        <authorList>
            <person name="Catania T."/>
        </authorList>
    </citation>
    <scope>NUCLEOTIDE SEQUENCE</scope>
    <source>
        <strain evidence="2">S-191538</strain>
    </source>
</reference>
<dbReference type="PIRSF" id="PIRSF037221">
    <property type="entry name" value="DUF1517"/>
    <property type="match status" value="1"/>
</dbReference>
<dbReference type="EMBL" id="JAJJMA010071660">
    <property type="protein sequence ID" value="MCL7027745.1"/>
    <property type="molecule type" value="Genomic_DNA"/>
</dbReference>
<accession>A0AA41S2U9</accession>
<proteinExistence type="predicted"/>
<name>A0AA41S2U9_PAPNU</name>
<evidence type="ECO:0000256" key="1">
    <source>
        <dbReference type="SAM" id="MobiDB-lite"/>
    </source>
</evidence>
<evidence type="ECO:0000313" key="3">
    <source>
        <dbReference type="Proteomes" id="UP001177140"/>
    </source>
</evidence>
<keyword evidence="3" id="KW-1185">Reference proteome</keyword>
<feature type="region of interest" description="Disordered" evidence="1">
    <location>
        <begin position="1"/>
        <end position="93"/>
    </location>
</feature>
<dbReference type="GO" id="GO:0009507">
    <property type="term" value="C:chloroplast"/>
    <property type="evidence" value="ECO:0007669"/>
    <property type="project" value="TreeGrafter"/>
</dbReference>
<protein>
    <submittedName>
        <fullName evidence="2">Uncharacterized protein</fullName>
    </submittedName>
</protein>
<evidence type="ECO:0000313" key="2">
    <source>
        <dbReference type="EMBL" id="MCL7027745.1"/>
    </source>
</evidence>
<dbReference type="InterPro" id="IPR010903">
    <property type="entry name" value="DUF1517"/>
</dbReference>
<sequence length="312" mass="33874">MTCNPHLALAASGGRMGGRSFSSSSSSESSSSTSGSSSWDSSSSSSSSSPSYSWESSSSSSSPSYSWESSSSSSSPSYSSRSTSSYYSSPSPSYYSSGYYSKPKLKTASETEDEAWSFLLTRKCQISKPFAIQTLRVALLGATRSLQKDLDTIAEVADTSTTSGLSCILQESTVALLRHLAFCFSSFSSVDIKQNKTDGENLFNQLTIEERAKFDEETLVNVDNIKKKITPRKNPNGLNSDYIVMTILVATKGECKLCVVNNSEELKQALQKLGSIPTSKILAVEVMWTPQEENDTLSECDLLKDYPRLKPL</sequence>
<gene>
    <name evidence="2" type="ORF">MKW94_023018</name>
</gene>
<dbReference type="AlphaFoldDB" id="A0AA41S2U9"/>
<feature type="compositionally biased region" description="Low complexity" evidence="1">
    <location>
        <begin position="22"/>
        <end position="93"/>
    </location>
</feature>
<organism evidence="2 3">
    <name type="scientific">Papaver nudicaule</name>
    <name type="common">Iceland poppy</name>
    <dbReference type="NCBI Taxonomy" id="74823"/>
    <lineage>
        <taxon>Eukaryota</taxon>
        <taxon>Viridiplantae</taxon>
        <taxon>Streptophyta</taxon>
        <taxon>Embryophyta</taxon>
        <taxon>Tracheophyta</taxon>
        <taxon>Spermatophyta</taxon>
        <taxon>Magnoliopsida</taxon>
        <taxon>Ranunculales</taxon>
        <taxon>Papaveraceae</taxon>
        <taxon>Papaveroideae</taxon>
        <taxon>Papaver</taxon>
    </lineage>
</organism>
<dbReference type="Proteomes" id="UP001177140">
    <property type="component" value="Unassembled WGS sequence"/>
</dbReference>
<dbReference type="PANTHER" id="PTHR33975">
    <property type="entry name" value="MYELIN-ASSOCIATED OLIGODENDROCYTE BASIC PROTEIN"/>
    <property type="match status" value="1"/>
</dbReference>
<dbReference type="InterPro" id="IPR053023">
    <property type="entry name" value="FLAP_modulator"/>
</dbReference>
<dbReference type="Pfam" id="PF07466">
    <property type="entry name" value="DUF1517"/>
    <property type="match status" value="1"/>
</dbReference>
<comment type="caution">
    <text evidence="2">The sequence shown here is derived from an EMBL/GenBank/DDBJ whole genome shotgun (WGS) entry which is preliminary data.</text>
</comment>